<evidence type="ECO:0000313" key="1">
    <source>
        <dbReference type="EMBL" id="QGT41023.1"/>
    </source>
</evidence>
<proteinExistence type="predicted"/>
<accession>A0A650E6N0</accession>
<dbReference type="Pfam" id="PF06380">
    <property type="entry name" value="DUF1072"/>
    <property type="match status" value="1"/>
</dbReference>
<name>A0A650E6N0_9TOMB</name>
<dbReference type="InterPro" id="IPR009426">
    <property type="entry name" value="BYDV_Gp6"/>
</dbReference>
<dbReference type="EMBL" id="MN128939">
    <property type="protein sequence ID" value="QGT41023.1"/>
    <property type="molecule type" value="Genomic_RNA"/>
</dbReference>
<reference evidence="1" key="1">
    <citation type="submission" date="2019-07" db="EMBL/GenBank/DDBJ databases">
        <title>Prevalence and Sequence Diversity of Viruses Infecting Wheat in Ohio.</title>
        <authorList>
            <person name="Hodge B.A."/>
            <person name="Stewart L.R."/>
            <person name="Paul P.A."/>
        </authorList>
    </citation>
    <scope>NUCLEOTIDE SEQUENCE</scope>
    <source>
        <strain evidence="1">BYDV-PAS-OH2</strain>
    </source>
</reference>
<protein>
    <submittedName>
        <fullName evidence="1">P6 protein</fullName>
    </submittedName>
</protein>
<organism evidence="1">
    <name type="scientific">Barley yellow dwarf virus-PAS</name>
    <dbReference type="NCBI Taxonomy" id="2169985"/>
    <lineage>
        <taxon>Viruses</taxon>
        <taxon>Riboviria</taxon>
        <taxon>Orthornavirae</taxon>
        <taxon>Kitrinoviricota</taxon>
        <taxon>Tolucaviricetes</taxon>
        <taxon>Tolivirales</taxon>
        <taxon>Tombusviridae</taxon>
        <taxon>Regressovirinae</taxon>
        <taxon>Luteovirus</taxon>
        <taxon>Luteovirus pashordei</taxon>
    </lineage>
</organism>
<sequence length="57" mass="5995">MDDLHVIAVCMLISTALAASSLAVVCCAGCIHSISRSSNCQKCSLFCAKNTQKYRGA</sequence>